<comment type="caution">
    <text evidence="2">The sequence shown here is derived from an EMBL/GenBank/DDBJ whole genome shotgun (WGS) entry which is preliminary data.</text>
</comment>
<evidence type="ECO:0000313" key="2">
    <source>
        <dbReference type="EMBL" id="MFC0558352.1"/>
    </source>
</evidence>
<proteinExistence type="predicted"/>
<dbReference type="Pfam" id="PF01590">
    <property type="entry name" value="GAF"/>
    <property type="match status" value="1"/>
</dbReference>
<feature type="domain" description="GAF" evidence="1">
    <location>
        <begin position="191"/>
        <end position="316"/>
    </location>
</feature>
<dbReference type="SMART" id="SM00065">
    <property type="entry name" value="GAF"/>
    <property type="match status" value="1"/>
</dbReference>
<dbReference type="InterPro" id="IPR003018">
    <property type="entry name" value="GAF"/>
</dbReference>
<dbReference type="EMBL" id="JBHLTR010000004">
    <property type="protein sequence ID" value="MFC0558352.1"/>
    <property type="molecule type" value="Genomic_DNA"/>
</dbReference>
<dbReference type="Pfam" id="PF13556">
    <property type="entry name" value="HTH_30"/>
    <property type="match status" value="1"/>
</dbReference>
<dbReference type="PANTHER" id="PTHR33744:SF1">
    <property type="entry name" value="DNA-BINDING TRANSCRIPTIONAL ACTIVATOR ADER"/>
    <property type="match status" value="1"/>
</dbReference>
<gene>
    <name evidence="2" type="ORF">ACFFH4_04735</name>
</gene>
<dbReference type="InterPro" id="IPR051448">
    <property type="entry name" value="CdaR-like_regulators"/>
</dbReference>
<dbReference type="InterPro" id="IPR025736">
    <property type="entry name" value="PucR_C-HTH_dom"/>
</dbReference>
<evidence type="ECO:0000313" key="3">
    <source>
        <dbReference type="Proteomes" id="UP001589833"/>
    </source>
</evidence>
<reference evidence="2 3" key="1">
    <citation type="submission" date="2024-09" db="EMBL/GenBank/DDBJ databases">
        <authorList>
            <person name="Sun Q."/>
            <person name="Mori K."/>
        </authorList>
    </citation>
    <scope>NUCLEOTIDE SEQUENCE [LARGE SCALE GENOMIC DNA]</scope>
    <source>
        <strain evidence="2 3">NCAIM B.02301</strain>
    </source>
</reference>
<evidence type="ECO:0000259" key="1">
    <source>
        <dbReference type="SMART" id="SM00065"/>
    </source>
</evidence>
<name>A0ABV6NDM3_9BACI</name>
<keyword evidence="3" id="KW-1185">Reference proteome</keyword>
<dbReference type="Gene3D" id="3.30.450.40">
    <property type="match status" value="2"/>
</dbReference>
<accession>A0ABV6NDM3</accession>
<dbReference type="SUPFAM" id="SSF55781">
    <property type="entry name" value="GAF domain-like"/>
    <property type="match status" value="2"/>
</dbReference>
<dbReference type="InterPro" id="IPR029016">
    <property type="entry name" value="GAF-like_dom_sf"/>
</dbReference>
<sequence length="738" mass="86403">MDQNMKQEKLKQKINTHLRNITRQLIKFDTLQETLNYLLESFYNEFTCDLVGVILKEDHQLLPKVWIGEEFTIEETLKLNLDDCSSNLLQDALWWPNDQEEGVACSFRKAMEKEQLSTWFTVPLNHNNKQFGLCVIGFRDFIPLVIEAEKIFVEFGHDVAVAMDLAKEKEKQKRKIKGVEWMRENIFPGSSIEHLIEKIVERAGKGTQAKGASVYLFDETNSCFTYHPPNFGTTNLFKTIMVETNLPIDNYFPSVEIPGSHELTIPLIVNLKTIGVLYVTKEENGQFSDDDLEFLEFVSAFVSMQIENARLYELESESKKRMERLMEHHQELVRKTVQGQDLHDISKTISSMLESSLLLYDRFMKSISTYFKEEEMHLQPIIEQKVMDQKQEITQMKTREFWLDECGEQPCAVWPIIGGRDVLGYLVICLPKRKINRMLRLTLDHALNVYAIEFIKQKLVLDAKEQVKESFINQLFSEKMDDQEKIIKYATLINWNVLESHQIATLSLEMPEQDETNLVVLESYKSWLWDQIKTKLALYDLSIIFTRKDKEFIFIVKTLNNNEHVEYWKGLHQRIITLLSKERTKTKVFLGIGGKTEKIEDYYYCYVQSVKAKNVVTYRYPQGGFSFYDDLGSYTILNNTSDPLAAELFVKKHLGPLIKYSNNNHVDLFETLQVFLNHNGNLRDASNQLFIHRSTLEYRLERVAELVQIDLNDAEVRFELMMAYKLYSLFNFNTEQLI</sequence>
<dbReference type="Proteomes" id="UP001589833">
    <property type="component" value="Unassembled WGS sequence"/>
</dbReference>
<protein>
    <submittedName>
        <fullName evidence="2">Helix-turn-helix domain-containing protein</fullName>
    </submittedName>
</protein>
<organism evidence="2 3">
    <name type="scientific">Halalkalibacter alkalisediminis</name>
    <dbReference type="NCBI Taxonomy" id="935616"/>
    <lineage>
        <taxon>Bacteria</taxon>
        <taxon>Bacillati</taxon>
        <taxon>Bacillota</taxon>
        <taxon>Bacilli</taxon>
        <taxon>Bacillales</taxon>
        <taxon>Bacillaceae</taxon>
        <taxon>Halalkalibacter</taxon>
    </lineage>
</organism>
<dbReference type="PANTHER" id="PTHR33744">
    <property type="entry name" value="CARBOHYDRATE DIACID REGULATOR"/>
    <property type="match status" value="1"/>
</dbReference>
<dbReference type="RefSeq" id="WP_273840971.1">
    <property type="nucleotide sequence ID" value="NZ_JAQQWT010000003.1"/>
</dbReference>
<dbReference type="Gene3D" id="1.10.10.2840">
    <property type="entry name" value="PucR C-terminal helix-turn-helix domain"/>
    <property type="match status" value="1"/>
</dbReference>
<dbReference type="InterPro" id="IPR042070">
    <property type="entry name" value="PucR_C-HTH_sf"/>
</dbReference>